<sequence>MATLPLADDSGSLWYDEYGDGRPLVFVHGGWMNGRSWRPQIDHFADEFRVVTIDVRGHGNTGATDRTRYSIELFADDLERLLARLEADGTRRDGARDDGAPILCGLSLGSMVVQEFLSRHPDRAAGAILAGAVRSMPPVGLPAGMKPLVSPTPAVSTSLSMAGPRTTFRSLLYSIRATTGGPWLSVDPAVRSTAMDAVGEISSAEFRKVFDALFRYEPPSLTGVSTPTLVVHGEQEAQPVVRQGERIAAAVDDGRHLTLGDAGHLVNQDRPRAFNDIGEKFLGGLAAV</sequence>
<dbReference type="OrthoDB" id="7466at2157"/>
<dbReference type="InterPro" id="IPR000073">
    <property type="entry name" value="AB_hydrolase_1"/>
</dbReference>
<protein>
    <submittedName>
        <fullName evidence="3">Alpha/beta hydrolase</fullName>
    </submittedName>
</protein>
<dbReference type="Proteomes" id="UP000011607">
    <property type="component" value="Unassembled WGS sequence"/>
</dbReference>
<evidence type="ECO:0000259" key="2">
    <source>
        <dbReference type="Pfam" id="PF12697"/>
    </source>
</evidence>
<organism evidence="3 4">
    <name type="scientific">Halobiforma nitratireducens JCM 10879</name>
    <dbReference type="NCBI Taxonomy" id="1227454"/>
    <lineage>
        <taxon>Archaea</taxon>
        <taxon>Methanobacteriati</taxon>
        <taxon>Methanobacteriota</taxon>
        <taxon>Stenosarchaea group</taxon>
        <taxon>Halobacteria</taxon>
        <taxon>Halobacteriales</taxon>
        <taxon>Natrialbaceae</taxon>
        <taxon>Halobiforma</taxon>
    </lineage>
</organism>
<dbReference type="Pfam" id="PF12697">
    <property type="entry name" value="Abhydrolase_6"/>
    <property type="match status" value="1"/>
</dbReference>
<reference evidence="3 4" key="1">
    <citation type="journal article" date="2014" name="PLoS Genet.">
        <title>Phylogenetically driven sequencing of extremely halophilic archaea reveals strategies for static and dynamic osmo-response.</title>
        <authorList>
            <person name="Becker E.A."/>
            <person name="Seitzer P.M."/>
            <person name="Tritt A."/>
            <person name="Larsen D."/>
            <person name="Krusor M."/>
            <person name="Yao A.I."/>
            <person name="Wu D."/>
            <person name="Madern D."/>
            <person name="Eisen J.A."/>
            <person name="Darling A.E."/>
            <person name="Facciotti M.T."/>
        </authorList>
    </citation>
    <scope>NUCLEOTIDE SEQUENCE [LARGE SCALE GENOMIC DNA]</scope>
    <source>
        <strain evidence="3 4">JCM 10879</strain>
    </source>
</reference>
<feature type="domain" description="AB hydrolase-1" evidence="2">
    <location>
        <begin position="24"/>
        <end position="276"/>
    </location>
</feature>
<dbReference type="PATRIC" id="fig|1227454.3.peg.787"/>
<dbReference type="GO" id="GO:0016787">
    <property type="term" value="F:hydrolase activity"/>
    <property type="evidence" value="ECO:0007669"/>
    <property type="project" value="UniProtKB-KW"/>
</dbReference>
<dbReference type="PANTHER" id="PTHR43798">
    <property type="entry name" value="MONOACYLGLYCEROL LIPASE"/>
    <property type="match status" value="1"/>
</dbReference>
<dbReference type="SUPFAM" id="SSF53474">
    <property type="entry name" value="alpha/beta-Hydrolases"/>
    <property type="match status" value="1"/>
</dbReference>
<keyword evidence="4" id="KW-1185">Reference proteome</keyword>
<proteinExistence type="predicted"/>
<dbReference type="RefSeq" id="WP_006671770.1">
    <property type="nucleotide sequence ID" value="NZ_AOMA01000049.1"/>
</dbReference>
<name>M0MD82_9EURY</name>
<dbReference type="GO" id="GO:0016020">
    <property type="term" value="C:membrane"/>
    <property type="evidence" value="ECO:0007669"/>
    <property type="project" value="TreeGrafter"/>
</dbReference>
<dbReference type="EMBL" id="AOMA01000049">
    <property type="protein sequence ID" value="EMA42604.1"/>
    <property type="molecule type" value="Genomic_DNA"/>
</dbReference>
<accession>M0MD82</accession>
<dbReference type="STRING" id="1227454.C446_04053"/>
<comment type="caution">
    <text evidence="3">The sequence shown here is derived from an EMBL/GenBank/DDBJ whole genome shotgun (WGS) entry which is preliminary data.</text>
</comment>
<evidence type="ECO:0000313" key="3">
    <source>
        <dbReference type="EMBL" id="EMA42604.1"/>
    </source>
</evidence>
<dbReference type="Gene3D" id="3.40.50.1820">
    <property type="entry name" value="alpha/beta hydrolase"/>
    <property type="match status" value="1"/>
</dbReference>
<dbReference type="AlphaFoldDB" id="M0MD82"/>
<evidence type="ECO:0000313" key="4">
    <source>
        <dbReference type="Proteomes" id="UP000011607"/>
    </source>
</evidence>
<dbReference type="PANTHER" id="PTHR43798:SF31">
    <property type="entry name" value="AB HYDROLASE SUPERFAMILY PROTEIN YCLE"/>
    <property type="match status" value="1"/>
</dbReference>
<keyword evidence="1 3" id="KW-0378">Hydrolase</keyword>
<dbReference type="eggNOG" id="arCOG01648">
    <property type="taxonomic scope" value="Archaea"/>
</dbReference>
<gene>
    <name evidence="3" type="ORF">C446_04053</name>
</gene>
<evidence type="ECO:0000256" key="1">
    <source>
        <dbReference type="ARBA" id="ARBA00022801"/>
    </source>
</evidence>
<dbReference type="InterPro" id="IPR050266">
    <property type="entry name" value="AB_hydrolase_sf"/>
</dbReference>
<dbReference type="InterPro" id="IPR029058">
    <property type="entry name" value="AB_hydrolase_fold"/>
</dbReference>